<sequence>MRKVLVMVFSIFVLTCSPIVVTAQNNSEYSGNKIRELQKENEQLSQRIKRLEPKNPIDIKVTSFTQTPYPTVLNPIPEIIKNGKKIVYQIGCNDPNWERPAYKSYWHSSVGGGRWSYVPNRLHYSLHRLFASYKTGSIMYDFLHDVGIDEEFVKVHDNAAFRENHVFEKTLIVVMQADVKKVLTKGNQLILVAQPKRNGLQLITVKNEDIHPNNIKEGILMQLVTDEGDELDYTVHIYVDRNQVKTE</sequence>
<proteinExistence type="predicted"/>
<gene>
    <name evidence="2" type="ORF">LSG31_19630</name>
</gene>
<dbReference type="EMBL" id="CP089291">
    <property type="protein sequence ID" value="UOF90050.1"/>
    <property type="molecule type" value="Genomic_DNA"/>
</dbReference>
<keyword evidence="3" id="KW-1185">Reference proteome</keyword>
<evidence type="ECO:0000256" key="1">
    <source>
        <dbReference type="SAM" id="SignalP"/>
    </source>
</evidence>
<keyword evidence="1" id="KW-0732">Signal</keyword>
<evidence type="ECO:0000313" key="3">
    <source>
        <dbReference type="Proteomes" id="UP000830167"/>
    </source>
</evidence>
<evidence type="ECO:0000313" key="2">
    <source>
        <dbReference type="EMBL" id="UOF90050.1"/>
    </source>
</evidence>
<organism evidence="2 3">
    <name type="scientific">Fodinisporobacter ferrooxydans</name>
    <dbReference type="NCBI Taxonomy" id="2901836"/>
    <lineage>
        <taxon>Bacteria</taxon>
        <taxon>Bacillati</taxon>
        <taxon>Bacillota</taxon>
        <taxon>Bacilli</taxon>
        <taxon>Bacillales</taxon>
        <taxon>Alicyclobacillaceae</taxon>
        <taxon>Fodinisporobacter</taxon>
    </lineage>
</organism>
<feature type="chain" id="PRO_5047390026" evidence="1">
    <location>
        <begin position="23"/>
        <end position="247"/>
    </location>
</feature>
<protein>
    <submittedName>
        <fullName evidence="2">Uncharacterized protein</fullName>
    </submittedName>
</protein>
<dbReference type="Proteomes" id="UP000830167">
    <property type="component" value="Chromosome"/>
</dbReference>
<name>A0ABY4CHV4_9BACL</name>
<dbReference type="RefSeq" id="WP_347436743.1">
    <property type="nucleotide sequence ID" value="NZ_CP089291.1"/>
</dbReference>
<accession>A0ABY4CHV4</accession>
<feature type="signal peptide" evidence="1">
    <location>
        <begin position="1"/>
        <end position="22"/>
    </location>
</feature>
<reference evidence="2" key="1">
    <citation type="submission" date="2021-12" db="EMBL/GenBank/DDBJ databases">
        <title>Alicyclobacillaceae gen. nov., sp. nov., isolated from chalcocite enrichment system.</title>
        <authorList>
            <person name="Jiang Z."/>
        </authorList>
    </citation>
    <scope>NUCLEOTIDE SEQUENCE</scope>
    <source>
        <strain evidence="2">MYW30-H2</strain>
    </source>
</reference>